<comment type="similarity">
    <text evidence="12">Belongs to the cytochrome b561 family.</text>
</comment>
<feature type="transmembrane region" description="Helical" evidence="13">
    <location>
        <begin position="56"/>
        <end position="80"/>
    </location>
</feature>
<dbReference type="Gene3D" id="2.40.128.110">
    <property type="entry name" value="Lipid/polyisoprenoid-binding, YceI-like"/>
    <property type="match status" value="1"/>
</dbReference>
<keyword evidence="8" id="KW-0249">Electron transport</keyword>
<dbReference type="GO" id="GO:0009055">
    <property type="term" value="F:electron transfer activity"/>
    <property type="evidence" value="ECO:0007669"/>
    <property type="project" value="InterPro"/>
</dbReference>
<evidence type="ECO:0000256" key="10">
    <source>
        <dbReference type="ARBA" id="ARBA00023004"/>
    </source>
</evidence>
<dbReference type="PANTHER" id="PTHR30529:SF7">
    <property type="entry name" value="CYTOCHROME B561 BACTERIAL_NI-HYDROGENASE DOMAIN-CONTAINING PROTEIN"/>
    <property type="match status" value="1"/>
</dbReference>
<accession>A0A1X6ZB81</accession>
<evidence type="ECO:0000256" key="4">
    <source>
        <dbReference type="ARBA" id="ARBA00022475"/>
    </source>
</evidence>
<sequence>MPRHNSPTTYGSVAKSFHWVTALLIVSAIPLGIIANNVAHGITTGVAATEADIARAYLLFSLHKTIGVTVFFVALARILWALMQTKPGLLNGNHKTEALAAETVHWLLYGSLVAVPLSGWIHHAATTGFAPIWWPFGQNLPFVPKDEHLAEFTGTLHYILQWVLIGALAAHIAGAIKHHVIDGDATLRRMLPGQTDAQPTQEQPGHVLPFVAALMVWAAAMGGGAYLGWFPQSHAVETIEVIETEAPQTSEDTATSSEAVTKGNSWLVQDGALNIIVKQSGSDVTGGFADWTADITYAEAADATGKHGNVDVQINIASLSLGAVTDQAMAADYFDVGTFPTAQFTADLVADGDQMIARGTLTIRDQSVPVEMPFTLEIDGDTATAAGELAVDRRDFNIGAGVGDEGTLGFGVKIQFNLTAISG</sequence>
<feature type="domain" description="Lipid/polyisoprenoid-binding YceI-like" evidence="14">
    <location>
        <begin position="265"/>
        <end position="421"/>
    </location>
</feature>
<dbReference type="SUPFAM" id="SSF81342">
    <property type="entry name" value="Transmembrane di-heme cytochromes"/>
    <property type="match status" value="1"/>
</dbReference>
<evidence type="ECO:0000256" key="3">
    <source>
        <dbReference type="ARBA" id="ARBA00022448"/>
    </source>
</evidence>
<dbReference type="RefSeq" id="WP_085805757.1">
    <property type="nucleotide sequence ID" value="NZ_FWFX01000006.1"/>
</dbReference>
<dbReference type="SUPFAM" id="SSF101874">
    <property type="entry name" value="YceI-like"/>
    <property type="match status" value="1"/>
</dbReference>
<name>A0A1X6ZB81_9RHOB</name>
<dbReference type="EMBL" id="FWFX01000006">
    <property type="protein sequence ID" value="SLN45922.1"/>
    <property type="molecule type" value="Genomic_DNA"/>
</dbReference>
<keyword evidence="4" id="KW-1003">Cell membrane</keyword>
<evidence type="ECO:0000256" key="5">
    <source>
        <dbReference type="ARBA" id="ARBA00022617"/>
    </source>
</evidence>
<dbReference type="AlphaFoldDB" id="A0A1X6ZB81"/>
<evidence type="ECO:0000256" key="1">
    <source>
        <dbReference type="ARBA" id="ARBA00001970"/>
    </source>
</evidence>
<keyword evidence="5" id="KW-0349">Heme</keyword>
<proteinExistence type="inferred from homology"/>
<comment type="subcellular location">
    <subcellularLocation>
        <location evidence="2">Cell membrane</location>
        <topology evidence="2">Multi-pass membrane protein</topology>
    </subcellularLocation>
</comment>
<dbReference type="GO" id="GO:0005886">
    <property type="term" value="C:plasma membrane"/>
    <property type="evidence" value="ECO:0007669"/>
    <property type="project" value="UniProtKB-SubCell"/>
</dbReference>
<keyword evidence="9 13" id="KW-1133">Transmembrane helix</keyword>
<dbReference type="GO" id="GO:0020037">
    <property type="term" value="F:heme binding"/>
    <property type="evidence" value="ECO:0007669"/>
    <property type="project" value="TreeGrafter"/>
</dbReference>
<feature type="transmembrane region" description="Helical" evidence="13">
    <location>
        <begin position="16"/>
        <end position="35"/>
    </location>
</feature>
<keyword evidence="16" id="KW-1185">Reference proteome</keyword>
<dbReference type="Pfam" id="PF04264">
    <property type="entry name" value="YceI"/>
    <property type="match status" value="1"/>
</dbReference>
<evidence type="ECO:0000256" key="12">
    <source>
        <dbReference type="ARBA" id="ARBA00037975"/>
    </source>
</evidence>
<dbReference type="GO" id="GO:0022904">
    <property type="term" value="P:respiratory electron transport chain"/>
    <property type="evidence" value="ECO:0007669"/>
    <property type="project" value="InterPro"/>
</dbReference>
<evidence type="ECO:0000313" key="15">
    <source>
        <dbReference type="EMBL" id="SLN45922.1"/>
    </source>
</evidence>
<dbReference type="InterPro" id="IPR052168">
    <property type="entry name" value="Cytochrome_b561_oxidase"/>
</dbReference>
<dbReference type="Proteomes" id="UP000193061">
    <property type="component" value="Unassembled WGS sequence"/>
</dbReference>
<dbReference type="OrthoDB" id="1247465at2"/>
<feature type="transmembrane region" description="Helical" evidence="13">
    <location>
        <begin position="159"/>
        <end position="180"/>
    </location>
</feature>
<protein>
    <recommendedName>
        <fullName evidence="14">Lipid/polyisoprenoid-binding YceI-like domain-containing protein</fullName>
    </recommendedName>
</protein>
<keyword evidence="10" id="KW-0408">Iron</keyword>
<dbReference type="PANTHER" id="PTHR30529">
    <property type="entry name" value="CYTOCHROME B561"/>
    <property type="match status" value="1"/>
</dbReference>
<dbReference type="SMART" id="SM00867">
    <property type="entry name" value="YceI"/>
    <property type="match status" value="1"/>
</dbReference>
<keyword evidence="11 13" id="KW-0472">Membrane</keyword>
<reference evidence="15 16" key="1">
    <citation type="submission" date="2017-03" db="EMBL/GenBank/DDBJ databases">
        <authorList>
            <person name="Afonso C.L."/>
            <person name="Miller P.J."/>
            <person name="Scott M.A."/>
            <person name="Spackman E."/>
            <person name="Goraichik I."/>
            <person name="Dimitrov K.M."/>
            <person name="Suarez D.L."/>
            <person name="Swayne D.E."/>
        </authorList>
    </citation>
    <scope>NUCLEOTIDE SEQUENCE [LARGE SCALE GENOMIC DNA]</scope>
    <source>
        <strain evidence="15 16">CECT 7450</strain>
    </source>
</reference>
<dbReference type="InterPro" id="IPR016174">
    <property type="entry name" value="Di-haem_cyt_TM"/>
</dbReference>
<keyword evidence="3" id="KW-0813">Transport</keyword>
<keyword evidence="7" id="KW-0479">Metal-binding</keyword>
<comment type="cofactor">
    <cofactor evidence="1">
        <name>heme b</name>
        <dbReference type="ChEBI" id="CHEBI:60344"/>
    </cofactor>
</comment>
<dbReference type="InterPro" id="IPR007372">
    <property type="entry name" value="Lipid/polyisoprenoid-bd_YceI"/>
</dbReference>
<evidence type="ECO:0000256" key="7">
    <source>
        <dbReference type="ARBA" id="ARBA00022723"/>
    </source>
</evidence>
<evidence type="ECO:0000256" key="8">
    <source>
        <dbReference type="ARBA" id="ARBA00022982"/>
    </source>
</evidence>
<evidence type="ECO:0000256" key="13">
    <source>
        <dbReference type="SAM" id="Phobius"/>
    </source>
</evidence>
<keyword evidence="6 13" id="KW-0812">Transmembrane</keyword>
<evidence type="ECO:0000256" key="6">
    <source>
        <dbReference type="ARBA" id="ARBA00022692"/>
    </source>
</evidence>
<dbReference type="Pfam" id="PF01292">
    <property type="entry name" value="Ni_hydr_CYTB"/>
    <property type="match status" value="1"/>
</dbReference>
<evidence type="ECO:0000259" key="14">
    <source>
        <dbReference type="SMART" id="SM00867"/>
    </source>
</evidence>
<evidence type="ECO:0000256" key="11">
    <source>
        <dbReference type="ARBA" id="ARBA00023136"/>
    </source>
</evidence>
<dbReference type="InterPro" id="IPR011577">
    <property type="entry name" value="Cyt_b561_bac/Ni-Hgenase"/>
</dbReference>
<evidence type="ECO:0000256" key="2">
    <source>
        <dbReference type="ARBA" id="ARBA00004651"/>
    </source>
</evidence>
<feature type="transmembrane region" description="Helical" evidence="13">
    <location>
        <begin position="207"/>
        <end position="229"/>
    </location>
</feature>
<dbReference type="InterPro" id="IPR036761">
    <property type="entry name" value="TTHA0802/YceI-like_sf"/>
</dbReference>
<evidence type="ECO:0000313" key="16">
    <source>
        <dbReference type="Proteomes" id="UP000193061"/>
    </source>
</evidence>
<evidence type="ECO:0000256" key="9">
    <source>
        <dbReference type="ARBA" id="ARBA00022989"/>
    </source>
</evidence>
<organism evidence="15 16">
    <name type="scientific">Roseovarius albus</name>
    <dbReference type="NCBI Taxonomy" id="1247867"/>
    <lineage>
        <taxon>Bacteria</taxon>
        <taxon>Pseudomonadati</taxon>
        <taxon>Pseudomonadota</taxon>
        <taxon>Alphaproteobacteria</taxon>
        <taxon>Rhodobacterales</taxon>
        <taxon>Roseobacteraceae</taxon>
        <taxon>Roseovarius</taxon>
    </lineage>
</organism>
<dbReference type="GO" id="GO:0046872">
    <property type="term" value="F:metal ion binding"/>
    <property type="evidence" value="ECO:0007669"/>
    <property type="project" value="UniProtKB-KW"/>
</dbReference>
<gene>
    <name evidence="15" type="ORF">ROA7450_02240</name>
</gene>